<dbReference type="AlphaFoldDB" id="A0A2N5SJ24"/>
<feature type="region of interest" description="Disordered" evidence="1">
    <location>
        <begin position="1"/>
        <end position="77"/>
    </location>
</feature>
<feature type="compositionally biased region" description="Polar residues" evidence="1">
    <location>
        <begin position="1"/>
        <end position="23"/>
    </location>
</feature>
<name>A0A2N5SJ24_9BASI</name>
<gene>
    <name evidence="2" type="ORF">PCASD_24128</name>
</gene>
<evidence type="ECO:0000313" key="2">
    <source>
        <dbReference type="EMBL" id="PLW13248.1"/>
    </source>
</evidence>
<proteinExistence type="predicted"/>
<comment type="caution">
    <text evidence="2">The sequence shown here is derived from an EMBL/GenBank/DDBJ whole genome shotgun (WGS) entry which is preliminary data.</text>
</comment>
<dbReference type="EMBL" id="PGCI01000858">
    <property type="protein sequence ID" value="PLW13248.1"/>
    <property type="molecule type" value="Genomic_DNA"/>
</dbReference>
<reference evidence="2 3" key="1">
    <citation type="submission" date="2017-11" db="EMBL/GenBank/DDBJ databases">
        <title>De novo assembly and phasing of dikaryotic genomes from two isolates of Puccinia coronata f. sp. avenae, the causal agent of oat crown rust.</title>
        <authorList>
            <person name="Miller M.E."/>
            <person name="Zhang Y."/>
            <person name="Omidvar V."/>
            <person name="Sperschneider J."/>
            <person name="Schwessinger B."/>
            <person name="Raley C."/>
            <person name="Palmer J.M."/>
            <person name="Garnica D."/>
            <person name="Upadhyaya N."/>
            <person name="Rathjen J."/>
            <person name="Taylor J.M."/>
            <person name="Park R.F."/>
            <person name="Dodds P.N."/>
            <person name="Hirsch C.D."/>
            <person name="Kianian S.F."/>
            <person name="Figueroa M."/>
        </authorList>
    </citation>
    <scope>NUCLEOTIDE SEQUENCE [LARGE SCALE GENOMIC DNA]</scope>
    <source>
        <strain evidence="2">12SD80</strain>
    </source>
</reference>
<dbReference type="Proteomes" id="UP000235392">
    <property type="component" value="Unassembled WGS sequence"/>
</dbReference>
<evidence type="ECO:0000313" key="3">
    <source>
        <dbReference type="Proteomes" id="UP000235392"/>
    </source>
</evidence>
<protein>
    <submittedName>
        <fullName evidence="2">Uncharacterized protein</fullName>
    </submittedName>
</protein>
<feature type="compositionally biased region" description="Polar residues" evidence="1">
    <location>
        <begin position="32"/>
        <end position="48"/>
    </location>
</feature>
<organism evidence="2 3">
    <name type="scientific">Puccinia coronata f. sp. avenae</name>
    <dbReference type="NCBI Taxonomy" id="200324"/>
    <lineage>
        <taxon>Eukaryota</taxon>
        <taxon>Fungi</taxon>
        <taxon>Dikarya</taxon>
        <taxon>Basidiomycota</taxon>
        <taxon>Pucciniomycotina</taxon>
        <taxon>Pucciniomycetes</taxon>
        <taxon>Pucciniales</taxon>
        <taxon>Pucciniaceae</taxon>
        <taxon>Puccinia</taxon>
    </lineage>
</organism>
<evidence type="ECO:0000256" key="1">
    <source>
        <dbReference type="SAM" id="MobiDB-lite"/>
    </source>
</evidence>
<sequence length="402" mass="44859">MTRQHSSLYQSQPSQATSSQETQPARLGDQALQGTLQTALSVPNNGNRFNPLRGVSRTSSGEGQGQVFQAPRRPVNPNMFEQDEEELETKPVGEEDVFDDSDPEALGLYTAWPPLLPIGVEARQAENLQGLISLNEDHLQLVHWLMQTTPDSQWKVMVMMMASLIQRTGLAAGSNMVNDLAAANGPHQHVFSSAAHLDAQTNDFKSEHLPANWPANHVANQSVLGLMRVLLKHKRGNLQNLLLTNIKEFNRCLIDGPVPSLMNLLLKIDCAMRSQVKLCPLAAIQQAYSYTAKIRIAYLCLEVFHHFLNPDPASSLTQWDIINCNLEHLQRKSDLFCNAFARLVVYKDRELFGDQEFIDIPQDAIILPTNDKVHKEMARAAQTHLSSNSASIEELNDPDLFV</sequence>
<accession>A0A2N5SJ24</accession>